<organism evidence="1 2">
    <name type="scientific">Pelovirga terrestris</name>
    <dbReference type="NCBI Taxonomy" id="2771352"/>
    <lineage>
        <taxon>Bacteria</taxon>
        <taxon>Pseudomonadati</taxon>
        <taxon>Thermodesulfobacteriota</taxon>
        <taxon>Desulfuromonadia</taxon>
        <taxon>Geobacterales</taxon>
        <taxon>Geobacteraceae</taxon>
        <taxon>Pelovirga</taxon>
    </lineage>
</organism>
<sequence>MGLALDELQVSRQVHTINDINLLIEESVLPFTQDRQINYIDNEYGQGFSIGAASGASC</sequence>
<name>A0A8J6UQ23_9BACT</name>
<comment type="caution">
    <text evidence="1">The sequence shown here is derived from an EMBL/GenBank/DDBJ whole genome shotgun (WGS) entry which is preliminary data.</text>
</comment>
<dbReference type="InterPro" id="IPR035903">
    <property type="entry name" value="HesB-like_dom_sf"/>
</dbReference>
<dbReference type="Proteomes" id="UP000632828">
    <property type="component" value="Unassembled WGS sequence"/>
</dbReference>
<proteinExistence type="predicted"/>
<evidence type="ECO:0000313" key="2">
    <source>
        <dbReference type="Proteomes" id="UP000632828"/>
    </source>
</evidence>
<keyword evidence="2" id="KW-1185">Reference proteome</keyword>
<dbReference type="AlphaFoldDB" id="A0A8J6UQ23"/>
<evidence type="ECO:0000313" key="1">
    <source>
        <dbReference type="EMBL" id="MBD1401384.1"/>
    </source>
</evidence>
<dbReference type="SUPFAM" id="SSF89360">
    <property type="entry name" value="HesB-like domain"/>
    <property type="match status" value="1"/>
</dbReference>
<accession>A0A8J6UQ23</accession>
<dbReference type="EMBL" id="JACWUN010000014">
    <property type="protein sequence ID" value="MBD1401384.1"/>
    <property type="molecule type" value="Genomic_DNA"/>
</dbReference>
<reference evidence="1" key="1">
    <citation type="submission" date="2020-09" db="EMBL/GenBank/DDBJ databases">
        <title>Pelobacter alkaliphilus sp. nov., a novel anaerobic arsenate-reducing bacterium from terrestrial mud volcano.</title>
        <authorList>
            <person name="Khomyakova M.A."/>
            <person name="Merkel A.Y."/>
            <person name="Slobodkin A.I."/>
        </authorList>
    </citation>
    <scope>NUCLEOTIDE SEQUENCE</scope>
    <source>
        <strain evidence="1">M08fum</strain>
    </source>
</reference>
<gene>
    <name evidence="1" type="ORF">ICT70_11940</name>
</gene>
<protein>
    <submittedName>
        <fullName evidence="1">Uncharacterized protein</fullName>
    </submittedName>
</protein>